<keyword evidence="1" id="KW-0472">Membrane</keyword>
<organism evidence="7 8">
    <name type="scientific">Pelomonas parva</name>
    <dbReference type="NCBI Taxonomy" id="3299032"/>
    <lineage>
        <taxon>Bacteria</taxon>
        <taxon>Pseudomonadati</taxon>
        <taxon>Pseudomonadota</taxon>
        <taxon>Betaproteobacteria</taxon>
        <taxon>Burkholderiales</taxon>
        <taxon>Sphaerotilaceae</taxon>
        <taxon>Roseateles</taxon>
    </lineage>
</organism>
<comment type="caution">
    <text evidence="7">The sequence shown here is derived from an EMBL/GenBank/DDBJ whole genome shotgun (WGS) entry which is preliminary data.</text>
</comment>
<dbReference type="InterPro" id="IPR051544">
    <property type="entry name" value="TPS_OM_transporter"/>
</dbReference>
<keyword evidence="2" id="KW-0812">Transmembrane</keyword>
<feature type="domain" description="Polypeptide-transport-associated ShlB-type" evidence="6">
    <location>
        <begin position="55"/>
        <end position="127"/>
    </location>
</feature>
<gene>
    <name evidence="7" type="ORF">ACG00Y_09760</name>
</gene>
<keyword evidence="1" id="KW-1134">Transmembrane beta strand</keyword>
<proteinExistence type="predicted"/>
<dbReference type="Gene3D" id="2.40.160.50">
    <property type="entry name" value="membrane protein fhac: a member of the omp85/tpsb transporter family"/>
    <property type="match status" value="1"/>
</dbReference>
<dbReference type="Pfam" id="PF03865">
    <property type="entry name" value="ShlB"/>
    <property type="match status" value="1"/>
</dbReference>
<dbReference type="Gene3D" id="3.10.20.310">
    <property type="entry name" value="membrane protein fhac"/>
    <property type="match status" value="1"/>
</dbReference>
<reference evidence="7 8" key="1">
    <citation type="submission" date="2024-08" db="EMBL/GenBank/DDBJ databases">
        <authorList>
            <person name="Lu H."/>
        </authorList>
    </citation>
    <scope>NUCLEOTIDE SEQUENCE [LARGE SCALE GENOMIC DNA]</scope>
    <source>
        <strain evidence="7 8">LYH14W</strain>
    </source>
</reference>
<dbReference type="PANTHER" id="PTHR34597:SF1">
    <property type="entry name" value="HEME_HEMOPEXIN TRANSPORTER PROTEIN HUXB"/>
    <property type="match status" value="1"/>
</dbReference>
<evidence type="ECO:0000313" key="7">
    <source>
        <dbReference type="EMBL" id="MFG6430198.1"/>
    </source>
</evidence>
<evidence type="ECO:0000256" key="1">
    <source>
        <dbReference type="ARBA" id="ARBA00022452"/>
    </source>
</evidence>
<dbReference type="PANTHER" id="PTHR34597">
    <property type="entry name" value="SLR1661 PROTEIN"/>
    <property type="match status" value="1"/>
</dbReference>
<dbReference type="Proteomes" id="UP001606210">
    <property type="component" value="Unassembled WGS sequence"/>
</dbReference>
<keyword evidence="3" id="KW-0998">Cell outer membrane</keyword>
<evidence type="ECO:0000256" key="3">
    <source>
        <dbReference type="ARBA" id="ARBA00023237"/>
    </source>
</evidence>
<sequence>MALAAWSAGAQTAPDAGQLMQQNQRKAPVLPRPGEGAQVATPPPTLQVASGAKVAVKSFRFQGNTMLSDAQLQRTVTGYLDRPLDFKELQEATALVAKRYTAAGRLARVFLPAQDVTNGVVTLQVMEAHYGGTQVEQSGQHLAPERAMAMLEQGQQRGQALDLVALDRALLLVGDLPGVQASASLVPGDSTGQTAVRLSLRDTPTVTGEVGVDNAGTRSTGEARLNASMALNSALGMGDLLLAQASVNRGSSFVRLGASMPVGLSGTRVALSANALRYRLVGSDFEALAARGTSRAWGLDISHPLVRSRDLNVLLQGGVESRQFHNKANGADVSVYDSQVWTVGVSANAFDDWGGAGVTTGYLGAQSGRLDLGGSPSQAFDAAGPRTHGSFRKLRYQLARQQALVGDWSAYVALQGQWANRNLDSSERFYLGGPQGVRAYPVSEGGGATGQLVNVELRLRLGGGWRVAGLYDWGRVRAHVDENFLGATAPNKYSLKGAGLSVDYASPGGTEVSAVWARRIGDNPLADPQGRDLDGSLDRNRFWLLASQTF</sequence>
<dbReference type="EMBL" id="JBIGHV010000003">
    <property type="protein sequence ID" value="MFG6430198.1"/>
    <property type="molecule type" value="Genomic_DNA"/>
</dbReference>
<dbReference type="Pfam" id="PF08479">
    <property type="entry name" value="POTRA_2"/>
    <property type="match status" value="1"/>
</dbReference>
<dbReference type="InterPro" id="IPR013686">
    <property type="entry name" value="Polypept-transport_assoc_ShlB"/>
</dbReference>
<accession>A0ABW7F0W5</accession>
<keyword evidence="8" id="KW-1185">Reference proteome</keyword>
<protein>
    <submittedName>
        <fullName evidence="7">ShlB/FhaC/HecB family hemolysin secretion/activation protein</fullName>
    </submittedName>
</protein>
<dbReference type="InterPro" id="IPR005565">
    <property type="entry name" value="Hemolysn_activator_HlyB_C"/>
</dbReference>
<evidence type="ECO:0000256" key="4">
    <source>
        <dbReference type="SAM" id="MobiDB-lite"/>
    </source>
</evidence>
<evidence type="ECO:0000259" key="6">
    <source>
        <dbReference type="Pfam" id="PF08479"/>
    </source>
</evidence>
<feature type="region of interest" description="Disordered" evidence="4">
    <location>
        <begin position="1"/>
        <end position="44"/>
    </location>
</feature>
<evidence type="ECO:0000259" key="5">
    <source>
        <dbReference type="Pfam" id="PF03865"/>
    </source>
</evidence>
<name>A0ABW7F0W5_9BURK</name>
<evidence type="ECO:0000313" key="8">
    <source>
        <dbReference type="Proteomes" id="UP001606210"/>
    </source>
</evidence>
<dbReference type="RefSeq" id="WP_394478277.1">
    <property type="nucleotide sequence ID" value="NZ_JBIGHV010000003.1"/>
</dbReference>
<evidence type="ECO:0000256" key="2">
    <source>
        <dbReference type="ARBA" id="ARBA00022692"/>
    </source>
</evidence>
<feature type="domain" description="Haemolysin activator HlyB C-terminal" evidence="5">
    <location>
        <begin position="192"/>
        <end position="479"/>
    </location>
</feature>